<sequence length="29" mass="3449">FLVLQANLPQKLRTICQNSYQKSQRIFPN</sequence>
<name>A0A382N2J9_9ZZZZ</name>
<organism evidence="1">
    <name type="scientific">marine metagenome</name>
    <dbReference type="NCBI Taxonomy" id="408172"/>
    <lineage>
        <taxon>unclassified sequences</taxon>
        <taxon>metagenomes</taxon>
        <taxon>ecological metagenomes</taxon>
    </lineage>
</organism>
<accession>A0A382N2J9</accession>
<evidence type="ECO:0000313" key="1">
    <source>
        <dbReference type="EMBL" id="SVC55306.1"/>
    </source>
</evidence>
<protein>
    <submittedName>
        <fullName evidence="1">Uncharacterized protein</fullName>
    </submittedName>
</protein>
<dbReference type="EMBL" id="UINC01097528">
    <property type="protein sequence ID" value="SVC55306.1"/>
    <property type="molecule type" value="Genomic_DNA"/>
</dbReference>
<dbReference type="AlphaFoldDB" id="A0A382N2J9"/>
<proteinExistence type="predicted"/>
<feature type="non-terminal residue" evidence="1">
    <location>
        <position position="29"/>
    </location>
</feature>
<reference evidence="1" key="1">
    <citation type="submission" date="2018-05" db="EMBL/GenBank/DDBJ databases">
        <authorList>
            <person name="Lanie J.A."/>
            <person name="Ng W.-L."/>
            <person name="Kazmierczak K.M."/>
            <person name="Andrzejewski T.M."/>
            <person name="Davidsen T.M."/>
            <person name="Wayne K.J."/>
            <person name="Tettelin H."/>
            <person name="Glass J.I."/>
            <person name="Rusch D."/>
            <person name="Podicherti R."/>
            <person name="Tsui H.-C.T."/>
            <person name="Winkler M.E."/>
        </authorList>
    </citation>
    <scope>NUCLEOTIDE SEQUENCE</scope>
</reference>
<feature type="non-terminal residue" evidence="1">
    <location>
        <position position="1"/>
    </location>
</feature>
<gene>
    <name evidence="1" type="ORF">METZ01_LOCUS308160</name>
</gene>